<dbReference type="EnsemblMetazoa" id="XM_014396516.2">
    <property type="protein sequence ID" value="XP_014252002.1"/>
    <property type="gene ID" value="LOC106668090"/>
</dbReference>
<dbReference type="AlphaFoldDB" id="A0A8I6RY61"/>
<proteinExistence type="predicted"/>
<accession>A0A8I6RY61</accession>
<keyword evidence="1" id="KW-0732">Signal</keyword>
<evidence type="ECO:0000256" key="1">
    <source>
        <dbReference type="SAM" id="SignalP"/>
    </source>
</evidence>
<name>A0A8I6RY61_CIMLE</name>
<reference evidence="2" key="1">
    <citation type="submission" date="2022-01" db="UniProtKB">
        <authorList>
            <consortium name="EnsemblMetazoa"/>
        </authorList>
    </citation>
    <scope>IDENTIFICATION</scope>
</reference>
<feature type="chain" id="PRO_5035152924" evidence="1">
    <location>
        <begin position="19"/>
        <end position="137"/>
    </location>
</feature>
<organism evidence="2 3">
    <name type="scientific">Cimex lectularius</name>
    <name type="common">Bed bug</name>
    <name type="synonym">Acanthia lectularia</name>
    <dbReference type="NCBI Taxonomy" id="79782"/>
    <lineage>
        <taxon>Eukaryota</taxon>
        <taxon>Metazoa</taxon>
        <taxon>Ecdysozoa</taxon>
        <taxon>Arthropoda</taxon>
        <taxon>Hexapoda</taxon>
        <taxon>Insecta</taxon>
        <taxon>Pterygota</taxon>
        <taxon>Neoptera</taxon>
        <taxon>Paraneoptera</taxon>
        <taxon>Hemiptera</taxon>
        <taxon>Heteroptera</taxon>
        <taxon>Panheteroptera</taxon>
        <taxon>Cimicomorpha</taxon>
        <taxon>Cimicidae</taxon>
        <taxon>Cimex</taxon>
    </lineage>
</organism>
<dbReference type="RefSeq" id="XP_014252002.1">
    <property type="nucleotide sequence ID" value="XM_014396516.2"/>
</dbReference>
<feature type="signal peptide" evidence="1">
    <location>
        <begin position="1"/>
        <end position="18"/>
    </location>
</feature>
<sequence length="137" mass="15785">MIVKLAVAFLLIGAFIEGFPFPQAGNRKETTQPADKGCTRDSWTTNVETCVCKDGVTTCRKTSEMHTPPEPFVRFLYQPAYVLYPYPVGYPAYNPTYSNMRPSNYTGYRPGHSGYYPFRLNYTKPHTPTYYNPYPYY</sequence>
<dbReference type="Proteomes" id="UP000494040">
    <property type="component" value="Unassembled WGS sequence"/>
</dbReference>
<dbReference type="KEGG" id="clec:106668090"/>
<keyword evidence="3" id="KW-1185">Reference proteome</keyword>
<evidence type="ECO:0000313" key="3">
    <source>
        <dbReference type="Proteomes" id="UP000494040"/>
    </source>
</evidence>
<dbReference type="GeneID" id="106668090"/>
<evidence type="ECO:0000313" key="2">
    <source>
        <dbReference type="EnsemblMetazoa" id="XP_014252002.1"/>
    </source>
</evidence>
<protein>
    <submittedName>
        <fullName evidence="2">Uncharacterized protein</fullName>
    </submittedName>
</protein>